<evidence type="ECO:0000313" key="1">
    <source>
        <dbReference type="EMBL" id="MFD2485319.1"/>
    </source>
</evidence>
<comment type="caution">
    <text evidence="1">The sequence shown here is derived from an EMBL/GenBank/DDBJ whole genome shotgun (WGS) entry which is preliminary data.</text>
</comment>
<dbReference type="RefSeq" id="WP_344278892.1">
    <property type="nucleotide sequence ID" value="NZ_BAAAHV010000015.1"/>
</dbReference>
<proteinExistence type="predicted"/>
<dbReference type="SUPFAM" id="SSF48576">
    <property type="entry name" value="Terpenoid synthases"/>
    <property type="match status" value="1"/>
</dbReference>
<dbReference type="CDD" id="cd00683">
    <property type="entry name" value="Trans_IPPS_HH"/>
    <property type="match status" value="1"/>
</dbReference>
<protein>
    <submittedName>
        <fullName evidence="1">Squalene synthase HpnC</fullName>
        <ecNumber evidence="1">2.5.1.21</ecNumber>
    </submittedName>
</protein>
<dbReference type="GO" id="GO:0051996">
    <property type="term" value="F:squalene synthase [NAD(P)H] activity"/>
    <property type="evidence" value="ECO:0007669"/>
    <property type="project" value="UniProtKB-EC"/>
</dbReference>
<organism evidence="1 2">
    <name type="scientific">Amycolatopsis albidoflavus</name>
    <dbReference type="NCBI Taxonomy" id="102226"/>
    <lineage>
        <taxon>Bacteria</taxon>
        <taxon>Bacillati</taxon>
        <taxon>Actinomycetota</taxon>
        <taxon>Actinomycetes</taxon>
        <taxon>Pseudonocardiales</taxon>
        <taxon>Pseudonocardiaceae</taxon>
        <taxon>Amycolatopsis</taxon>
    </lineage>
</organism>
<keyword evidence="1" id="KW-0808">Transferase</keyword>
<reference evidence="2" key="1">
    <citation type="journal article" date="2019" name="Int. J. Syst. Evol. Microbiol.">
        <title>The Global Catalogue of Microorganisms (GCM) 10K type strain sequencing project: providing services to taxonomists for standard genome sequencing and annotation.</title>
        <authorList>
            <consortium name="The Broad Institute Genomics Platform"/>
            <consortium name="The Broad Institute Genome Sequencing Center for Infectious Disease"/>
            <person name="Wu L."/>
            <person name="Ma J."/>
        </authorList>
    </citation>
    <scope>NUCLEOTIDE SEQUENCE [LARGE SCALE GENOMIC DNA]</scope>
    <source>
        <strain evidence="2">CGMCC 4.7638</strain>
    </source>
</reference>
<keyword evidence="2" id="KW-1185">Reference proteome</keyword>
<dbReference type="InterPro" id="IPR044843">
    <property type="entry name" value="Trans_IPPS_bact-type"/>
</dbReference>
<dbReference type="NCBIfam" id="TIGR03464">
    <property type="entry name" value="HpnC"/>
    <property type="match status" value="1"/>
</dbReference>
<dbReference type="EMBL" id="JBHUKQ010000016">
    <property type="protein sequence ID" value="MFD2485319.1"/>
    <property type="molecule type" value="Genomic_DNA"/>
</dbReference>
<sequence length="301" mass="33383">MSRRWSLVEQVAATGPATPGGWRWDERCRRAKARQENFPVALGVLPRAIRRDLMALYGFARLVDDLGDEADGDRQALLRAARAELDLVYRGVPESEVFRSLQSLVRRRSVPREPFDRLIEANVRDQHISRYKTMSELREYCCLSANPIGRVVLHIARAATPDRLVLSDRVCTALQLLEHLQDLAEDYGRGRIYLPAEDLARFGIADTDLAGPVTAELRALVSYETDGALELLAAGADLVQDLHGWARVAVAGYVAGGHATAKALRRSGFDVFTAPVRPKKPVIATEFIRLSAGRARWSTTA</sequence>
<accession>A0ABW5I802</accession>
<evidence type="ECO:0000313" key="2">
    <source>
        <dbReference type="Proteomes" id="UP001597542"/>
    </source>
</evidence>
<gene>
    <name evidence="1" type="primary">hpnC</name>
    <name evidence="1" type="ORF">ACFSUT_33965</name>
</gene>
<dbReference type="Gene3D" id="1.10.600.10">
    <property type="entry name" value="Farnesyl Diphosphate Synthase"/>
    <property type="match status" value="1"/>
</dbReference>
<dbReference type="SFLD" id="SFLDG01212">
    <property type="entry name" value="Phytoene_synthase_like"/>
    <property type="match status" value="1"/>
</dbReference>
<dbReference type="SFLD" id="SFLDG01018">
    <property type="entry name" value="Squalene/Phytoene_Synthase_Lik"/>
    <property type="match status" value="1"/>
</dbReference>
<dbReference type="Proteomes" id="UP001597542">
    <property type="component" value="Unassembled WGS sequence"/>
</dbReference>
<dbReference type="PANTHER" id="PTHR31480">
    <property type="entry name" value="BIFUNCTIONAL LYCOPENE CYCLASE/PHYTOENE SYNTHASE"/>
    <property type="match status" value="1"/>
</dbReference>
<dbReference type="InterPro" id="IPR008949">
    <property type="entry name" value="Isoprenoid_synthase_dom_sf"/>
</dbReference>
<dbReference type="EC" id="2.5.1.21" evidence="1"/>
<dbReference type="SFLD" id="SFLDS00005">
    <property type="entry name" value="Isoprenoid_Synthase_Type_I"/>
    <property type="match status" value="1"/>
</dbReference>
<dbReference type="Pfam" id="PF00494">
    <property type="entry name" value="SQS_PSY"/>
    <property type="match status" value="1"/>
</dbReference>
<name>A0ABW5I802_9PSEU</name>
<dbReference type="InterPro" id="IPR033904">
    <property type="entry name" value="Trans_IPPS_HH"/>
</dbReference>
<dbReference type="InterPro" id="IPR002060">
    <property type="entry name" value="Squ/phyt_synthse"/>
</dbReference>
<dbReference type="InterPro" id="IPR017827">
    <property type="entry name" value="HSQ_synthase_HpnC"/>
</dbReference>